<dbReference type="PANTHER" id="PTHR12942:SF2">
    <property type="entry name" value="PRE-MRNA-SPLICING FACTOR SLU7"/>
    <property type="match status" value="1"/>
</dbReference>
<dbReference type="Proteomes" id="UP001558713">
    <property type="component" value="Unassembled WGS sequence"/>
</dbReference>
<evidence type="ECO:0000313" key="11">
    <source>
        <dbReference type="Proteomes" id="UP001558713"/>
    </source>
</evidence>
<evidence type="ECO:0000256" key="7">
    <source>
        <dbReference type="RuleBase" id="RU367071"/>
    </source>
</evidence>
<dbReference type="InterPro" id="IPR039974">
    <property type="entry name" value="Splicing_factor_SLU7"/>
</dbReference>
<dbReference type="Pfam" id="PF11708">
    <property type="entry name" value="Slu7"/>
    <property type="match status" value="1"/>
</dbReference>
<evidence type="ECO:0000256" key="4">
    <source>
        <dbReference type="ARBA" id="ARBA00022728"/>
    </source>
</evidence>
<dbReference type="InterPro" id="IPR021715">
    <property type="entry name" value="Slu7_dom"/>
</dbReference>
<keyword evidence="4 7" id="KW-0747">Spliceosome</keyword>
<dbReference type="GO" id="GO:0030628">
    <property type="term" value="F:pre-mRNA 3'-splice site binding"/>
    <property type="evidence" value="ECO:0007669"/>
    <property type="project" value="UniProtKB-UniRule"/>
</dbReference>
<evidence type="ECO:0000259" key="9">
    <source>
        <dbReference type="Pfam" id="PF11708"/>
    </source>
</evidence>
<dbReference type="GO" id="GO:0005681">
    <property type="term" value="C:spliceosomal complex"/>
    <property type="evidence" value="ECO:0007669"/>
    <property type="project" value="UniProtKB-UniRule"/>
</dbReference>
<evidence type="ECO:0000256" key="8">
    <source>
        <dbReference type="SAM" id="MobiDB-lite"/>
    </source>
</evidence>
<evidence type="ECO:0000256" key="3">
    <source>
        <dbReference type="ARBA" id="ARBA00022664"/>
    </source>
</evidence>
<keyword evidence="3 7" id="KW-0507">mRNA processing</keyword>
<evidence type="ECO:0000313" key="10">
    <source>
        <dbReference type="EMBL" id="KAL1225001.1"/>
    </source>
</evidence>
<feature type="region of interest" description="Disordered" evidence="8">
    <location>
        <begin position="1"/>
        <end position="21"/>
    </location>
</feature>
<evidence type="ECO:0000256" key="2">
    <source>
        <dbReference type="ARBA" id="ARBA00007203"/>
    </source>
</evidence>
<organism evidence="10 11">
    <name type="scientific">Cardamine amara subsp. amara</name>
    <dbReference type="NCBI Taxonomy" id="228776"/>
    <lineage>
        <taxon>Eukaryota</taxon>
        <taxon>Viridiplantae</taxon>
        <taxon>Streptophyta</taxon>
        <taxon>Embryophyta</taxon>
        <taxon>Tracheophyta</taxon>
        <taxon>Spermatophyta</taxon>
        <taxon>Magnoliopsida</taxon>
        <taxon>eudicotyledons</taxon>
        <taxon>Gunneridae</taxon>
        <taxon>Pentapetalae</taxon>
        <taxon>rosids</taxon>
        <taxon>malvids</taxon>
        <taxon>Brassicales</taxon>
        <taxon>Brassicaceae</taxon>
        <taxon>Cardamineae</taxon>
        <taxon>Cardamine</taxon>
    </lineage>
</organism>
<gene>
    <name evidence="10" type="ORF">V5N11_002780</name>
</gene>
<dbReference type="EMBL" id="JBANAX010000042">
    <property type="protein sequence ID" value="KAL1225001.1"/>
    <property type="molecule type" value="Genomic_DNA"/>
</dbReference>
<comment type="function">
    <text evidence="7">Involved in pre-mRNA splicing.</text>
</comment>
<dbReference type="GO" id="GO:0000398">
    <property type="term" value="P:mRNA splicing, via spliceosome"/>
    <property type="evidence" value="ECO:0007669"/>
    <property type="project" value="UniProtKB-UniRule"/>
</dbReference>
<keyword evidence="5 7" id="KW-0508">mRNA splicing</keyword>
<comment type="similarity">
    <text evidence="2 7">Belongs to the SLU7 family.</text>
</comment>
<evidence type="ECO:0000256" key="6">
    <source>
        <dbReference type="ARBA" id="ARBA00023242"/>
    </source>
</evidence>
<reference evidence="10 11" key="1">
    <citation type="submission" date="2024-04" db="EMBL/GenBank/DDBJ databases">
        <title>Genome assembly C_amara_ONT_v2.</title>
        <authorList>
            <person name="Yant L."/>
            <person name="Moore C."/>
            <person name="Slenker M."/>
        </authorList>
    </citation>
    <scope>NUCLEOTIDE SEQUENCE [LARGE SCALE GENOMIC DNA]</scope>
    <source>
        <tissue evidence="10">Leaf</tissue>
    </source>
</reference>
<feature type="domain" description="Pre-mRNA-splicing factor SLU7" evidence="9">
    <location>
        <begin position="14"/>
        <end position="67"/>
    </location>
</feature>
<protein>
    <recommendedName>
        <fullName evidence="7">Pre-mRNA-splicing factor SLU7</fullName>
    </recommendedName>
</protein>
<comment type="caution">
    <text evidence="10">The sequence shown here is derived from an EMBL/GenBank/DDBJ whole genome shotgun (WGS) entry which is preliminary data.</text>
</comment>
<comment type="subcellular location">
    <subcellularLocation>
        <location evidence="1 7">Nucleus</location>
    </subcellularLocation>
</comment>
<evidence type="ECO:0000256" key="5">
    <source>
        <dbReference type="ARBA" id="ARBA00023187"/>
    </source>
</evidence>
<accession>A0ABD1C705</accession>
<evidence type="ECO:0000256" key="1">
    <source>
        <dbReference type="ARBA" id="ARBA00004123"/>
    </source>
</evidence>
<feature type="compositionally biased region" description="Basic and acidic residues" evidence="8">
    <location>
        <begin position="1"/>
        <end position="10"/>
    </location>
</feature>
<dbReference type="PANTHER" id="PTHR12942">
    <property type="entry name" value="STEP II SPLICING FACTOR SLU7"/>
    <property type="match status" value="1"/>
</dbReference>
<keyword evidence="11" id="KW-1185">Reference proteome</keyword>
<comment type="subunit">
    <text evidence="7">Associated with the spliceosome.</text>
</comment>
<feature type="compositionally biased region" description="Basic and acidic residues" evidence="8">
    <location>
        <begin position="44"/>
        <end position="55"/>
    </location>
</feature>
<dbReference type="AlphaFoldDB" id="A0ABD1C705"/>
<keyword evidence="6 7" id="KW-0539">Nucleus</keyword>
<sequence length="79" mass="8760">MDLAKVEKRVRTTGGGSTGTVRDLRIREDNAKYQLNLDVNSAHYDPKTRSVREDPLPDANPNDKFQETGHAYASSSIPS</sequence>
<feature type="region of interest" description="Disordered" evidence="8">
    <location>
        <begin position="39"/>
        <end position="79"/>
    </location>
</feature>
<name>A0ABD1C705_CARAN</name>
<proteinExistence type="inferred from homology"/>